<dbReference type="Gene3D" id="3.40.50.1010">
    <property type="entry name" value="5'-nuclease"/>
    <property type="match status" value="1"/>
</dbReference>
<dbReference type="CDD" id="cd18738">
    <property type="entry name" value="PIN_VapC4-5_FitB-like"/>
    <property type="match status" value="1"/>
</dbReference>
<proteinExistence type="predicted"/>
<dbReference type="InterPro" id="IPR029060">
    <property type="entry name" value="PIN-like_dom_sf"/>
</dbReference>
<comment type="caution">
    <text evidence="2">The sequence shown here is derived from an EMBL/GenBank/DDBJ whole genome shotgun (WGS) entry which is preliminary data.</text>
</comment>
<evidence type="ECO:0000259" key="1">
    <source>
        <dbReference type="Pfam" id="PF01850"/>
    </source>
</evidence>
<dbReference type="Pfam" id="PF01850">
    <property type="entry name" value="PIN"/>
    <property type="match status" value="1"/>
</dbReference>
<dbReference type="InterPro" id="IPR002716">
    <property type="entry name" value="PIN_dom"/>
</dbReference>
<organism evidence="2 3">
    <name type="scientific">Pedobacter frigidisoli</name>
    <dbReference type="NCBI Taxonomy" id="2530455"/>
    <lineage>
        <taxon>Bacteria</taxon>
        <taxon>Pseudomonadati</taxon>
        <taxon>Bacteroidota</taxon>
        <taxon>Sphingobacteriia</taxon>
        <taxon>Sphingobacteriales</taxon>
        <taxon>Sphingobacteriaceae</taxon>
        <taxon>Pedobacter</taxon>
    </lineage>
</organism>
<dbReference type="Proteomes" id="UP000291485">
    <property type="component" value="Unassembled WGS sequence"/>
</dbReference>
<accession>A0A4R0P5N0</accession>
<dbReference type="OrthoDB" id="676982at2"/>
<evidence type="ECO:0000313" key="3">
    <source>
        <dbReference type="Proteomes" id="UP000291485"/>
    </source>
</evidence>
<protein>
    <submittedName>
        <fullName evidence="2">Type II toxin-antitoxin system VapC family toxin</fullName>
    </submittedName>
</protein>
<name>A0A4R0P5N0_9SPHI</name>
<feature type="domain" description="PIN" evidence="1">
    <location>
        <begin position="7"/>
        <end position="112"/>
    </location>
</feature>
<dbReference type="RefSeq" id="WP_131557146.1">
    <property type="nucleotide sequence ID" value="NZ_SJSN01000004.1"/>
</dbReference>
<dbReference type="SUPFAM" id="SSF88723">
    <property type="entry name" value="PIN domain-like"/>
    <property type="match status" value="1"/>
</dbReference>
<gene>
    <name evidence="2" type="ORF">EZ449_06425</name>
</gene>
<dbReference type="AlphaFoldDB" id="A0A4R0P5N0"/>
<reference evidence="2 3" key="1">
    <citation type="submission" date="2019-02" db="EMBL/GenBank/DDBJ databases">
        <title>Pedobacter sp. RP-3-11 sp. nov., isolated from Arctic soil.</title>
        <authorList>
            <person name="Dahal R.H."/>
        </authorList>
    </citation>
    <scope>NUCLEOTIDE SEQUENCE [LARGE SCALE GENOMIC DNA]</scope>
    <source>
        <strain evidence="2 3">RP-3-11</strain>
    </source>
</reference>
<evidence type="ECO:0000313" key="2">
    <source>
        <dbReference type="EMBL" id="TCD11126.1"/>
    </source>
</evidence>
<dbReference type="EMBL" id="SJSN01000004">
    <property type="protein sequence ID" value="TCD11126.1"/>
    <property type="molecule type" value="Genomic_DNA"/>
</dbReference>
<sequence>MSSFSFVADTNFLINVHEGLEKIEPFLDGTAIVSVISEIELLGWHLLKENERLGLKSLLEDCVIIELNSEIKNIAISIRQQYGVKTPDAIIAATSKFLQIPLVTSDKGFKSIVDIELILI</sequence>
<keyword evidence="3" id="KW-1185">Reference proteome</keyword>